<gene>
    <name evidence="2" type="ORF">GT019_09665</name>
</gene>
<feature type="transmembrane region" description="Helical" evidence="1">
    <location>
        <begin position="46"/>
        <end position="68"/>
    </location>
</feature>
<accession>A0ABW9XNE3</accession>
<keyword evidence="1" id="KW-0472">Membrane</keyword>
<sequence>MRTNQPALFLLCSLFIGVLIALSPVLVTGHWYNVNKTMGNLLIAEFIVRTLAIVFGLLVIFGGVKHFFLYRAK</sequence>
<evidence type="ECO:0000256" key="1">
    <source>
        <dbReference type="SAM" id="Phobius"/>
    </source>
</evidence>
<evidence type="ECO:0000313" key="2">
    <source>
        <dbReference type="EMBL" id="NBD24140.1"/>
    </source>
</evidence>
<dbReference type="EMBL" id="JAAAMV010000004">
    <property type="protein sequence ID" value="NBD24140.1"/>
    <property type="molecule type" value="Genomic_DNA"/>
</dbReference>
<comment type="caution">
    <text evidence="2">The sequence shown here is derived from an EMBL/GenBank/DDBJ whole genome shotgun (WGS) entry which is preliminary data.</text>
</comment>
<feature type="transmembrane region" description="Helical" evidence="1">
    <location>
        <begin position="7"/>
        <end position="26"/>
    </location>
</feature>
<name>A0ABW9XNE3_9BACL</name>
<proteinExistence type="predicted"/>
<organism evidence="2 3">
    <name type="scientific">Paenibacillus glycinis</name>
    <dbReference type="NCBI Taxonomy" id="2697035"/>
    <lineage>
        <taxon>Bacteria</taxon>
        <taxon>Bacillati</taxon>
        <taxon>Bacillota</taxon>
        <taxon>Bacilli</taxon>
        <taxon>Bacillales</taxon>
        <taxon>Paenibacillaceae</taxon>
        <taxon>Paenibacillus</taxon>
    </lineage>
</organism>
<evidence type="ECO:0000313" key="3">
    <source>
        <dbReference type="Proteomes" id="UP000665561"/>
    </source>
</evidence>
<reference evidence="2 3" key="1">
    <citation type="submission" date="2020-01" db="EMBL/GenBank/DDBJ databases">
        <title>Paenibacillus soybeanensis sp. nov. isolated from the nodules of soybean (Glycine max(L.) Merr).</title>
        <authorList>
            <person name="Wang H."/>
        </authorList>
    </citation>
    <scope>NUCLEOTIDE SEQUENCE [LARGE SCALE GENOMIC DNA]</scope>
    <source>
        <strain evidence="2 3">T1</strain>
    </source>
</reference>
<protein>
    <submittedName>
        <fullName evidence="2">Uncharacterized protein</fullName>
    </submittedName>
</protein>
<keyword evidence="1" id="KW-1133">Transmembrane helix</keyword>
<keyword evidence="1" id="KW-0812">Transmembrane</keyword>
<dbReference type="RefSeq" id="WP_161742937.1">
    <property type="nucleotide sequence ID" value="NZ_JAAAMV010000004.1"/>
</dbReference>
<keyword evidence="3" id="KW-1185">Reference proteome</keyword>
<dbReference type="Proteomes" id="UP000665561">
    <property type="component" value="Unassembled WGS sequence"/>
</dbReference>